<feature type="domain" description="Rab-GAP TBC" evidence="2">
    <location>
        <begin position="337"/>
        <end position="562"/>
    </location>
</feature>
<dbReference type="InterPro" id="IPR035969">
    <property type="entry name" value="Rab-GAP_TBC_sf"/>
</dbReference>
<protein>
    <submittedName>
        <fullName evidence="3">RabGAP/TBC</fullName>
    </submittedName>
</protein>
<dbReference type="OrthoDB" id="10264062at2759"/>
<dbReference type="PANTHER" id="PTHR22957:SF502">
    <property type="entry name" value="SMALL G PROTEIN SIGNALING MODULATOR 2-RELATED"/>
    <property type="match status" value="1"/>
</dbReference>
<keyword evidence="1" id="KW-0343">GTPase activation</keyword>
<dbReference type="Gene3D" id="1.10.8.270">
    <property type="entry name" value="putative rabgap domain of human tbc1 domain family member 14 like domains"/>
    <property type="match status" value="1"/>
</dbReference>
<evidence type="ECO:0000313" key="4">
    <source>
        <dbReference type="Proteomes" id="UP000092321"/>
    </source>
</evidence>
<dbReference type="PANTHER" id="PTHR22957">
    <property type="entry name" value="TBC1 DOMAIN FAMILY MEMBER GTPASE-ACTIVATING PROTEIN"/>
    <property type="match status" value="1"/>
</dbReference>
<evidence type="ECO:0000256" key="1">
    <source>
        <dbReference type="ARBA" id="ARBA00022468"/>
    </source>
</evidence>
<evidence type="ECO:0000259" key="2">
    <source>
        <dbReference type="PROSITE" id="PS50086"/>
    </source>
</evidence>
<sequence>MKVLYCKSGCYLHPTKKLTDNIKGFIILFRDDISASPHLGFVAENDISSTMVEHLNKLDLYFIKNSIIDYQNNSANVATNVSVDMSGLYYNISLDSIHIIQFRRPSKFYKGSIFLKLLNDKEFVIFLHDDVSESTKYIKNYKTKIQYNPFNEHDIYWGGEDLKKSLLKITPMMKNGENVFLLNSKPKKFGINTTTNSSSNSQAKKETKSLWDTWESTKWSLFAKFADLSVKVTDKENLKKVQSNENVKWVLNKIQEITPQESKDFLYNQQQYLKLWADKVLTDNKKLSKIREYENNSEKFVYSKPRQSLTDLSAIIDEEGYLKITTFELRSLMSSQNASKDIRYFIYPILLNMYPFESCFASREEAYKHLSAKYEELPLPENKEHNFQILKDVYRLSSAHPMFLQNSLELEEPEEENGDDWVLKNSHLIKVNKILQKLTNDGVGYVQGMSDLLVPIYIMYPDDEVTVYYCLKGLFDIVGLRANFREDQSGITSTLEFVSNLVEILIPDLMKKLRDISGDNFVFVYRMILVLFTRETFAKGEGNEEKENEQLMRLWDYTVSGYRKIPQVWIILAILNSSKEQILAVERFDELFIYFNSLKIEDTDELLQMSDWLFLKYFETVKRFDVERLKWPDVDDKENIDPLGVKMRSLLDQPMD</sequence>
<dbReference type="SUPFAM" id="SSF47923">
    <property type="entry name" value="Ypt/Rab-GAP domain of gyp1p"/>
    <property type="match status" value="2"/>
</dbReference>
<accession>A0A1B7TE09</accession>
<keyword evidence="4" id="KW-1185">Reference proteome</keyword>
<dbReference type="AlphaFoldDB" id="A0A1B7TE09"/>
<comment type="caution">
    <text evidence="3">The sequence shown here is derived from an EMBL/GenBank/DDBJ whole genome shotgun (WGS) entry which is preliminary data.</text>
</comment>
<dbReference type="InterPro" id="IPR000195">
    <property type="entry name" value="Rab-GAP-TBC_dom"/>
</dbReference>
<name>A0A1B7TE09_9ASCO</name>
<dbReference type="Gene3D" id="1.10.472.80">
    <property type="entry name" value="Ypt/Rab-GAP domain of gyp1p, domain 3"/>
    <property type="match status" value="1"/>
</dbReference>
<reference evidence="4" key="1">
    <citation type="journal article" date="2016" name="Proc. Natl. Acad. Sci. U.S.A.">
        <title>Comparative genomics of biotechnologically important yeasts.</title>
        <authorList>
            <person name="Riley R."/>
            <person name="Haridas S."/>
            <person name="Wolfe K.H."/>
            <person name="Lopes M.R."/>
            <person name="Hittinger C.T."/>
            <person name="Goeker M."/>
            <person name="Salamov A.A."/>
            <person name="Wisecaver J.H."/>
            <person name="Long T.M."/>
            <person name="Calvey C.H."/>
            <person name="Aerts A.L."/>
            <person name="Barry K.W."/>
            <person name="Choi C."/>
            <person name="Clum A."/>
            <person name="Coughlan A.Y."/>
            <person name="Deshpande S."/>
            <person name="Douglass A.P."/>
            <person name="Hanson S.J."/>
            <person name="Klenk H.-P."/>
            <person name="LaButti K.M."/>
            <person name="Lapidus A."/>
            <person name="Lindquist E.A."/>
            <person name="Lipzen A.M."/>
            <person name="Meier-Kolthoff J.P."/>
            <person name="Ohm R.A."/>
            <person name="Otillar R.P."/>
            <person name="Pangilinan J.L."/>
            <person name="Peng Y."/>
            <person name="Rokas A."/>
            <person name="Rosa C.A."/>
            <person name="Scheuner C."/>
            <person name="Sibirny A.A."/>
            <person name="Slot J.C."/>
            <person name="Stielow J.B."/>
            <person name="Sun H."/>
            <person name="Kurtzman C.P."/>
            <person name="Blackwell M."/>
            <person name="Grigoriev I.V."/>
            <person name="Jeffries T.W."/>
        </authorList>
    </citation>
    <scope>NUCLEOTIDE SEQUENCE [LARGE SCALE GENOMIC DNA]</scope>
    <source>
        <strain evidence="4">NRRL Y-1626</strain>
    </source>
</reference>
<dbReference type="EMBL" id="LXPE01000012">
    <property type="protein sequence ID" value="OBA26964.1"/>
    <property type="molecule type" value="Genomic_DNA"/>
</dbReference>
<organism evidence="3 4">
    <name type="scientific">Hanseniaspora valbyensis NRRL Y-1626</name>
    <dbReference type="NCBI Taxonomy" id="766949"/>
    <lineage>
        <taxon>Eukaryota</taxon>
        <taxon>Fungi</taxon>
        <taxon>Dikarya</taxon>
        <taxon>Ascomycota</taxon>
        <taxon>Saccharomycotina</taxon>
        <taxon>Saccharomycetes</taxon>
        <taxon>Saccharomycodales</taxon>
        <taxon>Saccharomycodaceae</taxon>
        <taxon>Hanseniaspora</taxon>
    </lineage>
</organism>
<dbReference type="SMART" id="SM00164">
    <property type="entry name" value="TBC"/>
    <property type="match status" value="1"/>
</dbReference>
<dbReference type="GO" id="GO:0005096">
    <property type="term" value="F:GTPase activator activity"/>
    <property type="evidence" value="ECO:0007669"/>
    <property type="project" value="UniProtKB-KW"/>
</dbReference>
<proteinExistence type="predicted"/>
<evidence type="ECO:0000313" key="3">
    <source>
        <dbReference type="EMBL" id="OBA26964.1"/>
    </source>
</evidence>
<dbReference type="Proteomes" id="UP000092321">
    <property type="component" value="Unassembled WGS sequence"/>
</dbReference>
<dbReference type="Pfam" id="PF00566">
    <property type="entry name" value="RabGAP-TBC"/>
    <property type="match status" value="1"/>
</dbReference>
<dbReference type="PROSITE" id="PS50086">
    <property type="entry name" value="TBC_RABGAP"/>
    <property type="match status" value="1"/>
</dbReference>
<gene>
    <name evidence="3" type="ORF">HANVADRAFT_52741</name>
</gene>